<dbReference type="PANTHER" id="PTHR11188:SF166">
    <property type="entry name" value="ARRESTIN (OR S-ANTIGEN), N-TERMINAL DOMAIN PROTEIN (AFU_ORTHOLOGUE AFUA_7G02050)"/>
    <property type="match status" value="1"/>
</dbReference>
<organism evidence="3 4">
    <name type="scientific">Aspergillus ochraceoroseus</name>
    <dbReference type="NCBI Taxonomy" id="138278"/>
    <lineage>
        <taxon>Eukaryota</taxon>
        <taxon>Fungi</taxon>
        <taxon>Dikarya</taxon>
        <taxon>Ascomycota</taxon>
        <taxon>Pezizomycotina</taxon>
        <taxon>Eurotiomycetes</taxon>
        <taxon>Eurotiomycetidae</taxon>
        <taxon>Eurotiales</taxon>
        <taxon>Aspergillaceae</taxon>
        <taxon>Aspergillus</taxon>
        <taxon>Aspergillus subgen. Nidulantes</taxon>
    </lineage>
</organism>
<feature type="domain" description="Arrestin-like N-terminal" evidence="2">
    <location>
        <begin position="3"/>
        <end position="120"/>
    </location>
</feature>
<proteinExistence type="predicted"/>
<sequence length="611" mass="67577">MSVTIYLDRPHTHFTNLDFITGKVVVNLHTETSVAGIQVKLEGESRTRLAGARYPHNEQSDKKRTELEVHKLLYKVTDLFPDPAMLRSQTSPASSWTFAPGRYEYPFQFKFPFNNACSLHNSMLTNLNISGLKVEMAKQTTRHVKKTLPPSLSGFPGEAEIKYYVKATVIRPQFYKENLRAINNLTFLPIEPPRTGNPNEETYARRQHRFSSGLAPSPKSLFQKRSTPSLRDAGEKSLRVAADLRLPNPTILTCNEPIPMRVLVSKLSESYETVFLQMLQIELISYTHILAQDLQRTESGTWVLFSRSNMGIPLGRGGDPAGSEWTLDEKMWNRIPLPSSVAPSFQTCNISRTYELEIRVGLAHGTVGKLKPQLIVIPLRVPAKVYSGITPPQALLDAMATNTQRAPTFPAPAPNRPQDNASERPPMPPRPAAPPADGSDEGYDDAPPSYEDAMAESLSPVDGPRREYNPPDASFSSSSSSSSSSTTRTTVEPGADPKSSVDNDPAKLSTIYGNCEANSSSESFDMLPSTPPESRCGSPPTSPVARQQSVLKIHKAPLLDEESPPQYELVAEDHRPTSQEQETQQPPRPEFRPMNLGVPSRKPVPSPNRTT</sequence>
<evidence type="ECO:0000259" key="2">
    <source>
        <dbReference type="Pfam" id="PF00339"/>
    </source>
</evidence>
<dbReference type="InterPro" id="IPR011021">
    <property type="entry name" value="Arrestin-like_N"/>
</dbReference>
<dbReference type="InterPro" id="IPR014752">
    <property type="entry name" value="Arrestin-like_C"/>
</dbReference>
<dbReference type="GO" id="GO:0031625">
    <property type="term" value="F:ubiquitin protein ligase binding"/>
    <property type="evidence" value="ECO:0007669"/>
    <property type="project" value="TreeGrafter"/>
</dbReference>
<comment type="caution">
    <text evidence="3">The sequence shown here is derived from an EMBL/GenBank/DDBJ whole genome shotgun (WGS) entry which is preliminary data.</text>
</comment>
<feature type="compositionally biased region" description="Pro residues" evidence="1">
    <location>
        <begin position="425"/>
        <end position="434"/>
    </location>
</feature>
<keyword evidence="4" id="KW-1185">Reference proteome</keyword>
<dbReference type="EMBL" id="JYKN01000245">
    <property type="protein sequence ID" value="KKK25137.1"/>
    <property type="molecule type" value="Genomic_DNA"/>
</dbReference>
<dbReference type="VEuPathDB" id="FungiDB:P175DRAFT_0435105"/>
<dbReference type="GO" id="GO:0005829">
    <property type="term" value="C:cytosol"/>
    <property type="evidence" value="ECO:0007669"/>
    <property type="project" value="TreeGrafter"/>
</dbReference>
<dbReference type="Gene3D" id="2.60.40.640">
    <property type="match status" value="1"/>
</dbReference>
<dbReference type="GO" id="GO:0030674">
    <property type="term" value="F:protein-macromolecule adaptor activity"/>
    <property type="evidence" value="ECO:0007669"/>
    <property type="project" value="TreeGrafter"/>
</dbReference>
<evidence type="ECO:0000256" key="1">
    <source>
        <dbReference type="SAM" id="MobiDB-lite"/>
    </source>
</evidence>
<feature type="compositionally biased region" description="Low complexity" evidence="1">
    <location>
        <begin position="474"/>
        <end position="485"/>
    </location>
</feature>
<dbReference type="AlphaFoldDB" id="A0A0F8XNU2"/>
<gene>
    <name evidence="3" type="ORF">AOCH_001837</name>
</gene>
<dbReference type="PANTHER" id="PTHR11188">
    <property type="entry name" value="ARRESTIN DOMAIN CONTAINING PROTEIN"/>
    <property type="match status" value="1"/>
</dbReference>
<dbReference type="Pfam" id="PF00339">
    <property type="entry name" value="Arrestin_N"/>
    <property type="match status" value="1"/>
</dbReference>
<accession>A0A0F8XNU2</accession>
<dbReference type="InterPro" id="IPR014756">
    <property type="entry name" value="Ig_E-set"/>
</dbReference>
<dbReference type="InterPro" id="IPR050357">
    <property type="entry name" value="Arrestin_domain-protein"/>
</dbReference>
<dbReference type="CDD" id="cd22952">
    <property type="entry name" value="ART10-like"/>
    <property type="match status" value="1"/>
</dbReference>
<name>A0A0F8XNU2_9EURO</name>
<feature type="compositionally biased region" description="Pro residues" evidence="1">
    <location>
        <begin position="602"/>
        <end position="611"/>
    </location>
</feature>
<dbReference type="GO" id="GO:0005886">
    <property type="term" value="C:plasma membrane"/>
    <property type="evidence" value="ECO:0007669"/>
    <property type="project" value="TreeGrafter"/>
</dbReference>
<protein>
    <recommendedName>
        <fullName evidence="2">Arrestin-like N-terminal domain-containing protein</fullName>
    </recommendedName>
</protein>
<dbReference type="GO" id="GO:0070086">
    <property type="term" value="P:ubiquitin-dependent endocytosis"/>
    <property type="evidence" value="ECO:0007669"/>
    <property type="project" value="TreeGrafter"/>
</dbReference>
<feature type="region of interest" description="Disordered" evidence="1">
    <location>
        <begin position="405"/>
        <end position="611"/>
    </location>
</feature>
<reference evidence="3 4" key="1">
    <citation type="submission" date="2015-02" db="EMBL/GenBank/DDBJ databases">
        <title>Draft Genome Sequences of Two Closely-Related Aflatoxigenic Aspergillus Species Obtained from the Cote d'Ivoire.</title>
        <authorList>
            <person name="Moore G.G."/>
            <person name="Beltz S.B."/>
            <person name="Mack B.M."/>
        </authorList>
    </citation>
    <scope>NUCLEOTIDE SEQUENCE [LARGE SCALE GENOMIC DNA]</scope>
    <source>
        <strain evidence="3 4">SRRC1432</strain>
    </source>
</reference>
<evidence type="ECO:0000313" key="4">
    <source>
        <dbReference type="Proteomes" id="UP000034947"/>
    </source>
</evidence>
<dbReference type="OrthoDB" id="3365616at2759"/>
<evidence type="ECO:0000313" key="3">
    <source>
        <dbReference type="EMBL" id="KKK25137.1"/>
    </source>
</evidence>
<dbReference type="Proteomes" id="UP000034947">
    <property type="component" value="Unassembled WGS sequence"/>
</dbReference>
<dbReference type="SUPFAM" id="SSF81296">
    <property type="entry name" value="E set domains"/>
    <property type="match status" value="1"/>
</dbReference>